<dbReference type="Proteomes" id="UP000472727">
    <property type="component" value="Unassembled WGS sequence"/>
</dbReference>
<evidence type="ECO:0000313" key="6">
    <source>
        <dbReference type="Proteomes" id="UP000479691"/>
    </source>
</evidence>
<feature type="region of interest" description="Disordered" evidence="1">
    <location>
        <begin position="159"/>
        <end position="204"/>
    </location>
</feature>
<sequence>MNITLILNAVKIETGTLPEHGTKLHEDTLHFAHEIIKGSQYSNDVARWHWAIIEKVKPYSNPLRGTPEARALERNSINLVEAVCIEYYLGKNGSSKKRTIDEVEEPEEKSKDGFTRKCRAEVPSVKEMAETGLSFKLDWNSMDENVTVFGGPQEDVAVAESKEHSPVLKNGGAQEDEKKDGDEDGGFDRKENQHPISSPHSLRKKLLKKLMLTAKAA</sequence>
<evidence type="ECO:0000256" key="1">
    <source>
        <dbReference type="SAM" id="MobiDB-lite"/>
    </source>
</evidence>
<evidence type="ECO:0000313" key="4">
    <source>
        <dbReference type="EMBL" id="KAF3231549.1"/>
    </source>
</evidence>
<evidence type="ECO:0000313" key="2">
    <source>
        <dbReference type="EMBL" id="KAF3180678.1"/>
    </source>
</evidence>
<evidence type="ECO:0000313" key="5">
    <source>
        <dbReference type="Proteomes" id="UP000472727"/>
    </source>
</evidence>
<gene>
    <name evidence="3" type="ORF">TWF106_006361</name>
    <name evidence="4" type="ORF">TWF191_005619</name>
    <name evidence="2" type="ORF">TWF788_006703</name>
</gene>
<proteinExistence type="predicted"/>
<accession>A0A6G1MGT8</accession>
<evidence type="ECO:0000313" key="7">
    <source>
        <dbReference type="Proteomes" id="UP000483672"/>
    </source>
</evidence>
<name>A0A6G1MGT8_ORBOL</name>
<dbReference type="AlphaFoldDB" id="A0A6G1MGT8"/>
<feature type="compositionally biased region" description="Basic and acidic residues" evidence="1">
    <location>
        <begin position="175"/>
        <end position="193"/>
    </location>
</feature>
<dbReference type="EMBL" id="WIPF01000003">
    <property type="protein sequence ID" value="KAF3231549.1"/>
    <property type="molecule type" value="Genomic_DNA"/>
</dbReference>
<dbReference type="Proteomes" id="UP000483672">
    <property type="component" value="Unassembled WGS sequence"/>
</dbReference>
<protein>
    <submittedName>
        <fullName evidence="2">Uncharacterized protein</fullName>
    </submittedName>
</protein>
<reference evidence="5 6" key="1">
    <citation type="submission" date="2019-06" db="EMBL/GenBank/DDBJ databases">
        <authorList>
            <person name="Palmer J.M."/>
        </authorList>
    </citation>
    <scope>NUCLEOTIDE SEQUENCE [LARGE SCALE GENOMIC DNA]</scope>
    <source>
        <strain evidence="3 5">TWF106</strain>
        <strain evidence="4 7">TWF191</strain>
        <strain evidence="2 6">TWF788</strain>
    </source>
</reference>
<dbReference type="EMBL" id="JAABOE010000034">
    <property type="protein sequence ID" value="KAF3180678.1"/>
    <property type="molecule type" value="Genomic_DNA"/>
</dbReference>
<dbReference type="EMBL" id="WIWS01000003">
    <property type="protein sequence ID" value="KAF3228841.1"/>
    <property type="molecule type" value="Genomic_DNA"/>
</dbReference>
<comment type="caution">
    <text evidence="2">The sequence shown here is derived from an EMBL/GenBank/DDBJ whole genome shotgun (WGS) entry which is preliminary data.</text>
</comment>
<feature type="region of interest" description="Disordered" evidence="1">
    <location>
        <begin position="96"/>
        <end position="115"/>
    </location>
</feature>
<organism evidence="2 6">
    <name type="scientific">Orbilia oligospora</name>
    <name type="common">Nematode-trapping fungus</name>
    <name type="synonym">Arthrobotrys oligospora</name>
    <dbReference type="NCBI Taxonomy" id="2813651"/>
    <lineage>
        <taxon>Eukaryota</taxon>
        <taxon>Fungi</taxon>
        <taxon>Dikarya</taxon>
        <taxon>Ascomycota</taxon>
        <taxon>Pezizomycotina</taxon>
        <taxon>Orbiliomycetes</taxon>
        <taxon>Orbiliales</taxon>
        <taxon>Orbiliaceae</taxon>
        <taxon>Orbilia</taxon>
    </lineage>
</organism>
<dbReference type="Proteomes" id="UP000479691">
    <property type="component" value="Unassembled WGS sequence"/>
</dbReference>
<evidence type="ECO:0000313" key="3">
    <source>
        <dbReference type="EMBL" id="KAF3228841.1"/>
    </source>
</evidence>